<protein>
    <recommendedName>
        <fullName evidence="1">AAA+ ATPase domain-containing protein</fullName>
    </recommendedName>
</protein>
<sequence length="563" mass="65165">MRLEEQRNKNNYMNFWKLGCRWGKKTEGKPLFFDLLIKENIVISWDHLDFGKDSIILLTDGFTPLGIARTLSTKRPIQELIDKETYFKEKQIYFEEGLVYYNASIIPIKKPTFTYDAQQGIIRISNTTTVKHITSFMDSLNQKTQIESYKKILEYKKQVILQGPPGTGKTKLAKEIAKEMLGLSDIKGIENNDQFKLIQFHPSYTYEDFVRGVVAKPNPEGEGIIYEAENKILAKFAKEALENYKDSQKDIESKERVIIKTKLERFIDHIQNILDGDESDAKESHPNKYMLTDNVYIFESDDKRFKYKGDNWLSHPKGLNMKYSEIEKIIASNVKERSDIKKISGLDSLTKSHATYFKEIIDKYDDFIKTEKVSDKSIEQKQILKNHVLIIDEINRANLSSVLGELIYALEYRGKSVESIYAVEENNELILPPNLYIIGTMNTADRSVGHIDYAIRRRFAFVDVLPKDLSEEEEITFDSKLFNSVQELFTTDNYKTHSNHLSTDFDPKEVALGHSYFIDKTDEGGSMSIRLEYEIKPILREYVKDGILKETVKAEIEKLTASI</sequence>
<dbReference type="PANTHER" id="PTHR37291:SF1">
    <property type="entry name" value="TYPE IV METHYL-DIRECTED RESTRICTION ENZYME ECOKMCRB SUBUNIT"/>
    <property type="match status" value="1"/>
</dbReference>
<dbReference type="InterPro" id="IPR027417">
    <property type="entry name" value="P-loop_NTPase"/>
</dbReference>
<reference evidence="2 3" key="1">
    <citation type="submission" date="2019-06" db="EMBL/GenBank/DDBJ databases">
        <title>Whole genome shotgun sequence of Flavobacterium flevense NBRC 14960.</title>
        <authorList>
            <person name="Hosoyama A."/>
            <person name="Uohara A."/>
            <person name="Ohji S."/>
            <person name="Ichikawa N."/>
        </authorList>
    </citation>
    <scope>NUCLEOTIDE SEQUENCE [LARGE SCALE GENOMIC DNA]</scope>
    <source>
        <strain evidence="2 3">NBRC 14960</strain>
    </source>
</reference>
<dbReference type="RefSeq" id="WP_234982690.1">
    <property type="nucleotide sequence ID" value="NZ_BJNP01000031.1"/>
</dbReference>
<organism evidence="2 3">
    <name type="scientific">Flavobacterium flevense</name>
    <dbReference type="NCBI Taxonomy" id="983"/>
    <lineage>
        <taxon>Bacteria</taxon>
        <taxon>Pseudomonadati</taxon>
        <taxon>Bacteroidota</taxon>
        <taxon>Flavobacteriia</taxon>
        <taxon>Flavobacteriales</taxon>
        <taxon>Flavobacteriaceae</taxon>
        <taxon>Flavobacterium</taxon>
    </lineage>
</organism>
<gene>
    <name evidence="2" type="ORF">FFL01_25580</name>
</gene>
<evidence type="ECO:0000313" key="3">
    <source>
        <dbReference type="Proteomes" id="UP000316775"/>
    </source>
</evidence>
<dbReference type="Gene3D" id="3.40.50.300">
    <property type="entry name" value="P-loop containing nucleotide triphosphate hydrolases"/>
    <property type="match status" value="2"/>
</dbReference>
<dbReference type="InterPro" id="IPR011704">
    <property type="entry name" value="ATPase_dyneun-rel_AAA"/>
</dbReference>
<dbReference type="STRING" id="983.SAMN05443543_11718"/>
<keyword evidence="3" id="KW-1185">Reference proteome</keyword>
<dbReference type="Proteomes" id="UP000316775">
    <property type="component" value="Unassembled WGS sequence"/>
</dbReference>
<dbReference type="SMART" id="SM00382">
    <property type="entry name" value="AAA"/>
    <property type="match status" value="1"/>
</dbReference>
<comment type="caution">
    <text evidence="2">The sequence shown here is derived from an EMBL/GenBank/DDBJ whole genome shotgun (WGS) entry which is preliminary data.</text>
</comment>
<dbReference type="GO" id="GO:0005524">
    <property type="term" value="F:ATP binding"/>
    <property type="evidence" value="ECO:0007669"/>
    <property type="project" value="InterPro"/>
</dbReference>
<dbReference type="InterPro" id="IPR003593">
    <property type="entry name" value="AAA+_ATPase"/>
</dbReference>
<dbReference type="PANTHER" id="PTHR37291">
    <property type="entry name" value="5-METHYLCYTOSINE-SPECIFIC RESTRICTION ENZYME B"/>
    <property type="match status" value="1"/>
</dbReference>
<evidence type="ECO:0000259" key="1">
    <source>
        <dbReference type="SMART" id="SM00382"/>
    </source>
</evidence>
<dbReference type="EMBL" id="BJNP01000031">
    <property type="protein sequence ID" value="GEC73019.1"/>
    <property type="molecule type" value="Genomic_DNA"/>
</dbReference>
<dbReference type="InterPro" id="IPR052934">
    <property type="entry name" value="Methyl-DNA_Rec/Restrict_Enz"/>
</dbReference>
<dbReference type="Pfam" id="PF07728">
    <property type="entry name" value="AAA_5"/>
    <property type="match status" value="2"/>
</dbReference>
<feature type="domain" description="AAA+ ATPase" evidence="1">
    <location>
        <begin position="155"/>
        <end position="465"/>
    </location>
</feature>
<accession>A0A4Y4B0A5</accession>
<evidence type="ECO:0000313" key="2">
    <source>
        <dbReference type="EMBL" id="GEC73019.1"/>
    </source>
</evidence>
<dbReference type="GO" id="GO:0016887">
    <property type="term" value="F:ATP hydrolysis activity"/>
    <property type="evidence" value="ECO:0007669"/>
    <property type="project" value="InterPro"/>
</dbReference>
<name>A0A4Y4B0A5_9FLAO</name>
<dbReference type="SUPFAM" id="SSF52540">
    <property type="entry name" value="P-loop containing nucleoside triphosphate hydrolases"/>
    <property type="match status" value="1"/>
</dbReference>
<proteinExistence type="predicted"/>
<dbReference type="AlphaFoldDB" id="A0A4Y4B0A5"/>